<evidence type="ECO:0000259" key="1">
    <source>
        <dbReference type="Pfam" id="PF09361"/>
    </source>
</evidence>
<proteinExistence type="predicted"/>
<dbReference type="Pfam" id="PF09361">
    <property type="entry name" value="Phasin_2"/>
    <property type="match status" value="1"/>
</dbReference>
<accession>A0A5P3VQS5</accession>
<evidence type="ECO:0000313" key="2">
    <source>
        <dbReference type="EMBL" id="QEZ48744.1"/>
    </source>
</evidence>
<dbReference type="EMBL" id="CP032520">
    <property type="protein sequence ID" value="QEZ48744.1"/>
    <property type="molecule type" value="Genomic_DNA"/>
</dbReference>
<evidence type="ECO:0000313" key="3">
    <source>
        <dbReference type="Proteomes" id="UP000325743"/>
    </source>
</evidence>
<dbReference type="RefSeq" id="WP_151072983.1">
    <property type="nucleotide sequence ID" value="NZ_CP032520.1"/>
</dbReference>
<organism evidence="2 3">
    <name type="scientific">Cupriavidus oxalaticus</name>
    <dbReference type="NCBI Taxonomy" id="96344"/>
    <lineage>
        <taxon>Bacteria</taxon>
        <taxon>Pseudomonadati</taxon>
        <taxon>Pseudomonadota</taxon>
        <taxon>Betaproteobacteria</taxon>
        <taxon>Burkholderiales</taxon>
        <taxon>Burkholderiaceae</taxon>
        <taxon>Cupriavidus</taxon>
    </lineage>
</organism>
<reference evidence="2 3" key="1">
    <citation type="submission" date="2018-09" db="EMBL/GenBank/DDBJ databases">
        <title>Complete genome sequence of Cupriavidus oxalaticus T2, a bacterium capable of phenol tolerance and degradation.</title>
        <authorList>
            <person name="Yan J."/>
        </authorList>
    </citation>
    <scope>NUCLEOTIDE SEQUENCE [LARGE SCALE GENOMIC DNA]</scope>
    <source>
        <strain evidence="2 3">T2</strain>
        <plasmid evidence="2 3">unnamed1</plasmid>
    </source>
</reference>
<keyword evidence="2" id="KW-0614">Plasmid</keyword>
<feature type="domain" description="Phasin" evidence="1">
    <location>
        <begin position="10"/>
        <end position="105"/>
    </location>
</feature>
<dbReference type="Proteomes" id="UP000325743">
    <property type="component" value="Plasmid unnamed1"/>
</dbReference>
<dbReference type="NCBIfam" id="TIGR01841">
    <property type="entry name" value="phasin"/>
    <property type="match status" value="1"/>
</dbReference>
<protein>
    <submittedName>
        <fullName evidence="2">Phasin family protein</fullName>
    </submittedName>
</protein>
<dbReference type="InterPro" id="IPR010127">
    <property type="entry name" value="Phasin_subfam-1"/>
</dbReference>
<dbReference type="AlphaFoldDB" id="A0A5P3VQS5"/>
<name>A0A5P3VQS5_9BURK</name>
<sequence length="186" mass="19649">MPELNLQALYATQAAAMDIVFGMTAKSLDAYQKLTALGVQTMKEAITDSQETVRKALATKDRIELYALQASSIEQAAEKGSASVAQANAIMAALREDFQQVADANYETSKCSLQDILGGLSQQTDPRGALSAWLAALASANTFCESVHQATKEAVELTESQLANTTATVGATQKAKAQSTRASAKL</sequence>
<gene>
    <name evidence="2" type="ORF">D2917_31155</name>
</gene>
<geneLocation type="plasmid" evidence="2">
    <name>unnamed1</name>
</geneLocation>
<dbReference type="InterPro" id="IPR018968">
    <property type="entry name" value="Phasin"/>
</dbReference>